<dbReference type="InterPro" id="IPR026170">
    <property type="entry name" value="FAM173A/B"/>
</dbReference>
<keyword evidence="5" id="KW-1185">Reference proteome</keyword>
<dbReference type="OrthoDB" id="5510758at2"/>
<dbReference type="GO" id="GO:0016279">
    <property type="term" value="F:protein-lysine N-methyltransferase activity"/>
    <property type="evidence" value="ECO:0007669"/>
    <property type="project" value="InterPro"/>
</dbReference>
<evidence type="ECO:0000256" key="2">
    <source>
        <dbReference type="ARBA" id="ARBA00022679"/>
    </source>
</evidence>
<evidence type="ECO:0000256" key="1">
    <source>
        <dbReference type="ARBA" id="ARBA00022603"/>
    </source>
</evidence>
<reference evidence="4 5" key="1">
    <citation type="submission" date="2019-07" db="EMBL/GenBank/DDBJ databases">
        <title>Genomes of sea-ice associated Colwellia species.</title>
        <authorList>
            <person name="Bowman J.P."/>
        </authorList>
    </citation>
    <scope>NUCLEOTIDE SEQUENCE [LARGE SCALE GENOMIC DNA]</scope>
    <source>
        <strain evidence="4 5">ACAM 459</strain>
    </source>
</reference>
<sequence>MPSSNKAYLAMMQLVDETGTGNIVDLGSGWGNFVIRIAKKYPQRQIVGYELSFLPWLMSTFLKKVLGLKNLTLHRQNFYQADLSKTSVLVCYLFPEAMNKISNKLLEEQSDVRFVISNNFALPAWQPFKKIQLNDFYKSPVYLYQISKVDT</sequence>
<dbReference type="Gene3D" id="3.40.50.150">
    <property type="entry name" value="Vaccinia Virus protein VP39"/>
    <property type="match status" value="1"/>
</dbReference>
<comment type="caution">
    <text evidence="4">The sequence shown here is derived from an EMBL/GenBank/DDBJ whole genome shotgun (WGS) entry which is preliminary data.</text>
</comment>
<name>A0A5C6QDG7_9GAMM</name>
<dbReference type="Proteomes" id="UP000321822">
    <property type="component" value="Unassembled WGS sequence"/>
</dbReference>
<dbReference type="EMBL" id="VOLT01000007">
    <property type="protein sequence ID" value="TWX66811.1"/>
    <property type="molecule type" value="Genomic_DNA"/>
</dbReference>
<dbReference type="AlphaFoldDB" id="A0A5C6QDG7"/>
<dbReference type="PANTHER" id="PTHR13610">
    <property type="entry name" value="METHYLTRANSFERASE DOMAIN-CONTAINING PROTEIN"/>
    <property type="match status" value="1"/>
</dbReference>
<dbReference type="SUPFAM" id="SSF53335">
    <property type="entry name" value="S-adenosyl-L-methionine-dependent methyltransferases"/>
    <property type="match status" value="1"/>
</dbReference>
<dbReference type="GO" id="GO:0032259">
    <property type="term" value="P:methylation"/>
    <property type="evidence" value="ECO:0007669"/>
    <property type="project" value="UniProtKB-KW"/>
</dbReference>
<protein>
    <submittedName>
        <fullName evidence="4">Methyltransferase</fullName>
    </submittedName>
</protein>
<evidence type="ECO:0000313" key="4">
    <source>
        <dbReference type="EMBL" id="TWX66811.1"/>
    </source>
</evidence>
<accession>A0A5C6QDG7</accession>
<evidence type="ECO:0000313" key="5">
    <source>
        <dbReference type="Proteomes" id="UP000321822"/>
    </source>
</evidence>
<gene>
    <name evidence="4" type="ORF">ESZ36_14740</name>
</gene>
<proteinExistence type="predicted"/>
<organism evidence="4 5">
    <name type="scientific">Colwellia demingiae</name>
    <dbReference type="NCBI Taxonomy" id="89401"/>
    <lineage>
        <taxon>Bacteria</taxon>
        <taxon>Pseudomonadati</taxon>
        <taxon>Pseudomonadota</taxon>
        <taxon>Gammaproteobacteria</taxon>
        <taxon>Alteromonadales</taxon>
        <taxon>Colwelliaceae</taxon>
        <taxon>Colwellia</taxon>
    </lineage>
</organism>
<keyword evidence="1 4" id="KW-0489">Methyltransferase</keyword>
<dbReference type="RefSeq" id="WP_146789259.1">
    <property type="nucleotide sequence ID" value="NZ_VOLT01000007.1"/>
</dbReference>
<keyword evidence="3" id="KW-0949">S-adenosyl-L-methionine</keyword>
<keyword evidence="2 4" id="KW-0808">Transferase</keyword>
<dbReference type="PANTHER" id="PTHR13610:SF11">
    <property type="entry name" value="METHYLTRANSFERASE DOMAIN-CONTAINING PROTEIN"/>
    <property type="match status" value="1"/>
</dbReference>
<evidence type="ECO:0000256" key="3">
    <source>
        <dbReference type="ARBA" id="ARBA00022691"/>
    </source>
</evidence>
<dbReference type="InterPro" id="IPR029063">
    <property type="entry name" value="SAM-dependent_MTases_sf"/>
</dbReference>